<dbReference type="Pfam" id="PF05201">
    <property type="entry name" value="GlutR_N"/>
    <property type="match status" value="1"/>
</dbReference>
<comment type="similarity">
    <text evidence="2 8 13">Belongs to the glutamyl-tRNA reductase family.</text>
</comment>
<keyword evidence="6 8" id="KW-0627">Porphyrin biosynthesis</keyword>
<proteinExistence type="inferred from homology"/>
<dbReference type="Pfam" id="PF00745">
    <property type="entry name" value="GlutR_dimer"/>
    <property type="match status" value="1"/>
</dbReference>
<evidence type="ECO:0000313" key="17">
    <source>
        <dbReference type="EMBL" id="EZK42064.1"/>
    </source>
</evidence>
<dbReference type="NCBIfam" id="NF010548">
    <property type="entry name" value="PRK13940.1"/>
    <property type="match status" value="1"/>
</dbReference>
<protein>
    <recommendedName>
        <fullName evidence="3 8">Glutamyl-tRNA reductase</fullName>
        <shortName evidence="8">GluTR</shortName>
        <ecNumber evidence="3 8">1.2.1.70</ecNumber>
    </recommendedName>
</protein>
<evidence type="ECO:0000259" key="14">
    <source>
        <dbReference type="Pfam" id="PF00745"/>
    </source>
</evidence>
<feature type="binding site" evidence="8 10">
    <location>
        <begin position="115"/>
        <end position="117"/>
    </location>
    <ligand>
        <name>substrate</name>
    </ligand>
</feature>
<dbReference type="PANTHER" id="PTHR43013">
    <property type="entry name" value="GLUTAMYL-TRNA REDUCTASE"/>
    <property type="match status" value="1"/>
</dbReference>
<dbReference type="GO" id="GO:0019353">
    <property type="term" value="P:protoporphyrinogen IX biosynthetic process from glutamate"/>
    <property type="evidence" value="ECO:0007669"/>
    <property type="project" value="TreeGrafter"/>
</dbReference>
<gene>
    <name evidence="8" type="primary">hemA</name>
    <name evidence="17" type="ORF">P250_02252</name>
</gene>
<dbReference type="EMBL" id="JIDS01000001">
    <property type="protein sequence ID" value="EZK42064.1"/>
    <property type="molecule type" value="Genomic_DNA"/>
</dbReference>
<dbReference type="InterPro" id="IPR015895">
    <property type="entry name" value="4pyrrol_synth_GluRdtase_N"/>
</dbReference>
<dbReference type="HAMAP" id="MF_00087">
    <property type="entry name" value="Glu_tRNA_reductase"/>
    <property type="match status" value="1"/>
</dbReference>
<comment type="caution">
    <text evidence="17">The sequence shown here is derived from an EMBL/GenBank/DDBJ whole genome shotgun (WGS) entry which is preliminary data.</text>
</comment>
<dbReference type="EC" id="1.2.1.70" evidence="3 8"/>
<name>A0AAD3G706_FRATT</name>
<feature type="domain" description="Quinate/shikimate 5-dehydrogenase/glutamyl-tRNA reductase" evidence="15">
    <location>
        <begin position="173"/>
        <end position="301"/>
    </location>
</feature>
<dbReference type="FunFam" id="3.30.460.30:FF:000001">
    <property type="entry name" value="Glutamyl-tRNA reductase"/>
    <property type="match status" value="1"/>
</dbReference>
<dbReference type="SUPFAM" id="SSF51735">
    <property type="entry name" value="NAD(P)-binding Rossmann-fold domains"/>
    <property type="match status" value="1"/>
</dbReference>
<accession>A0AAD3G706</accession>
<evidence type="ECO:0000256" key="1">
    <source>
        <dbReference type="ARBA" id="ARBA00005059"/>
    </source>
</evidence>
<dbReference type="CDD" id="cd05213">
    <property type="entry name" value="NAD_bind_Glutamyl_tRNA_reduct"/>
    <property type="match status" value="1"/>
</dbReference>
<dbReference type="InterPro" id="IPR018214">
    <property type="entry name" value="GluRdtase_CS"/>
</dbReference>
<comment type="function">
    <text evidence="8">Catalyzes the NADPH-dependent reduction of glutamyl-tRNA(Glu) to glutamate 1-semialdehyde (GSA).</text>
</comment>
<dbReference type="GO" id="GO:0050661">
    <property type="term" value="F:NADP binding"/>
    <property type="evidence" value="ECO:0007669"/>
    <property type="project" value="InterPro"/>
</dbReference>
<feature type="active site" description="Nucleophile" evidence="8 9">
    <location>
        <position position="52"/>
    </location>
</feature>
<dbReference type="PANTHER" id="PTHR43013:SF1">
    <property type="entry name" value="GLUTAMYL-TRNA REDUCTASE"/>
    <property type="match status" value="1"/>
</dbReference>
<feature type="binding site" evidence="8 10">
    <location>
        <begin position="51"/>
        <end position="54"/>
    </location>
    <ligand>
        <name>substrate</name>
    </ligand>
</feature>
<evidence type="ECO:0000256" key="6">
    <source>
        <dbReference type="ARBA" id="ARBA00023244"/>
    </source>
</evidence>
<dbReference type="PROSITE" id="PS00747">
    <property type="entry name" value="GLUTR"/>
    <property type="match status" value="1"/>
</dbReference>
<dbReference type="PIRSF" id="PIRSF000445">
    <property type="entry name" value="4pyrrol_synth_GluRdtase"/>
    <property type="match status" value="1"/>
</dbReference>
<evidence type="ECO:0000256" key="3">
    <source>
        <dbReference type="ARBA" id="ARBA00012970"/>
    </source>
</evidence>
<dbReference type="InterPro" id="IPR015896">
    <property type="entry name" value="4pyrrol_synth_GluRdtase_dimer"/>
</dbReference>
<comment type="domain">
    <text evidence="8">Possesses an unusual extended V-shaped dimeric structure with each monomer consisting of three distinct domains arranged along a curved 'spinal' alpha-helix. The N-terminal catalytic domain specifically recognizes the glutamate moiety of the substrate. The second domain is the NADPH-binding domain, and the third C-terminal domain is responsible for dimerization.</text>
</comment>
<reference evidence="17 18" key="1">
    <citation type="submission" date="2014-03" db="EMBL/GenBank/DDBJ databases">
        <title>The Genome Sequence of Francisella tularensis subsp. tularensis str. SCHU S4 substr. FSC043.</title>
        <authorList>
            <consortium name="The Broad Institute Genomics Platform"/>
            <consortium name="The Broad Institute Genome Sequencing Center for Infectious Disease"/>
            <person name="Chapman S.B."/>
            <person name="Guina T."/>
            <person name="Gelhaus C."/>
            <person name="Comer J."/>
            <person name="Sellati T."/>
            <person name="Sjostedt A."/>
            <person name="Young S.K."/>
            <person name="Zeng Q."/>
            <person name="Gargeya S."/>
            <person name="Abouelleil A."/>
            <person name="Alvarado L."/>
            <person name="Chapman S.B."/>
            <person name="Gainer-Dewar J."/>
            <person name="Goldberg J."/>
            <person name="Griggs A."/>
            <person name="Gujja S."/>
            <person name="Hansen M."/>
            <person name="Howarth C."/>
            <person name="Imamovic A."/>
            <person name="Larimer J."/>
            <person name="Murphy C."/>
            <person name="Naylor J."/>
            <person name="Pearson M."/>
            <person name="Poon T.W."/>
            <person name="Priest M."/>
            <person name="Roberts A."/>
            <person name="Saif S."/>
            <person name="Shea T."/>
            <person name="Sykes S."/>
            <person name="Wortman J."/>
            <person name="Nusbaum C."/>
            <person name="Birren B."/>
        </authorList>
    </citation>
    <scope>NUCLEOTIDE SEQUENCE [LARGE SCALE GENOMIC DNA]</scope>
    <source>
        <strain evidence="17 18">Schu S4</strain>
    </source>
</reference>
<dbReference type="InterPro" id="IPR000343">
    <property type="entry name" value="4pyrrol_synth_GluRdtase"/>
</dbReference>
<dbReference type="Gene3D" id="3.40.50.720">
    <property type="entry name" value="NAD(P)-binding Rossmann-like Domain"/>
    <property type="match status" value="1"/>
</dbReference>
<dbReference type="NCBIfam" id="TIGR01035">
    <property type="entry name" value="hemA"/>
    <property type="match status" value="1"/>
</dbReference>
<evidence type="ECO:0000259" key="15">
    <source>
        <dbReference type="Pfam" id="PF01488"/>
    </source>
</evidence>
<feature type="binding site" evidence="8 11">
    <location>
        <begin position="190"/>
        <end position="195"/>
    </location>
    <ligand>
        <name>NADP(+)</name>
        <dbReference type="ChEBI" id="CHEBI:58349"/>
    </ligand>
</feature>
<evidence type="ECO:0000256" key="7">
    <source>
        <dbReference type="ARBA" id="ARBA00047464"/>
    </source>
</evidence>
<dbReference type="GO" id="GO:0008883">
    <property type="term" value="F:glutamyl-tRNA reductase activity"/>
    <property type="evidence" value="ECO:0007669"/>
    <property type="project" value="UniProtKB-UniRule"/>
</dbReference>
<evidence type="ECO:0000256" key="4">
    <source>
        <dbReference type="ARBA" id="ARBA00022857"/>
    </source>
</evidence>
<evidence type="ECO:0000259" key="16">
    <source>
        <dbReference type="Pfam" id="PF05201"/>
    </source>
</evidence>
<feature type="binding site" evidence="8 10">
    <location>
        <position position="121"/>
    </location>
    <ligand>
        <name>substrate</name>
    </ligand>
</feature>
<dbReference type="Pfam" id="PF01488">
    <property type="entry name" value="Shikimate_DH"/>
    <property type="match status" value="1"/>
</dbReference>
<sequence>MNMALISLAIDYKKSPIEVRSEFALSGLDVSMLYRSILAIDNVVHAVILSTCNRTEVYLEISDLRVVDDILVWWQGYVRNPNYKIKDYFKLRQGTEVIMHLMKLACGLESMVLGEPQILGQVKDSYTLSKKNHAIGKELDRVFQKVFATAKRVRSETRIGHCPVSVAFSAITLAKRQLDNISSKNVLIIGAGQTGELLFRHVTALAPKQIMLANRTIEKAQKITSAFRNASAHYLSELPQLIKKADIIIAAVNVLEYIVTCKYVGDKPRVFIDISIPQALDPKLGELEQNVYYCVDDINAVIEDNKDKRKYESSKAQKIIVKSLEEYLEKEKAIISNSAIKELFQKADGLVDLSLEKSLAKIRNGKDAEEIIKRFAYEIKKKVLHYPVVGMKEASKQGRSDCLVCMKRMFGLNVEK</sequence>
<feature type="domain" description="Glutamyl-tRNA reductase N-terminal" evidence="16">
    <location>
        <begin position="9"/>
        <end position="157"/>
    </location>
</feature>
<dbReference type="InterPro" id="IPR036343">
    <property type="entry name" value="GluRdtase_N_sf"/>
</dbReference>
<evidence type="ECO:0000256" key="9">
    <source>
        <dbReference type="PIRSR" id="PIRSR000445-1"/>
    </source>
</evidence>
<evidence type="ECO:0000313" key="18">
    <source>
        <dbReference type="Proteomes" id="UP000023806"/>
    </source>
</evidence>
<dbReference type="InterPro" id="IPR036291">
    <property type="entry name" value="NAD(P)-bd_dom_sf"/>
</dbReference>
<dbReference type="Proteomes" id="UP000023806">
    <property type="component" value="Unassembled WGS sequence"/>
</dbReference>
<comment type="catalytic activity">
    <reaction evidence="7 8 13">
        <text>(S)-4-amino-5-oxopentanoate + tRNA(Glu) + NADP(+) = L-glutamyl-tRNA(Glu) + NADPH + H(+)</text>
        <dbReference type="Rhea" id="RHEA:12344"/>
        <dbReference type="Rhea" id="RHEA-COMP:9663"/>
        <dbReference type="Rhea" id="RHEA-COMP:9680"/>
        <dbReference type="ChEBI" id="CHEBI:15378"/>
        <dbReference type="ChEBI" id="CHEBI:57501"/>
        <dbReference type="ChEBI" id="CHEBI:57783"/>
        <dbReference type="ChEBI" id="CHEBI:58349"/>
        <dbReference type="ChEBI" id="CHEBI:78442"/>
        <dbReference type="ChEBI" id="CHEBI:78520"/>
        <dbReference type="EC" id="1.2.1.70"/>
    </reaction>
</comment>
<feature type="domain" description="Tetrapyrrole biosynthesis glutamyl-tRNA reductase dimerisation" evidence="14">
    <location>
        <begin position="315"/>
        <end position="412"/>
    </location>
</feature>
<keyword evidence="4 8" id="KW-0521">NADP</keyword>
<dbReference type="InterPro" id="IPR006151">
    <property type="entry name" value="Shikm_DH/Glu-tRNA_Rdtase"/>
</dbReference>
<organism evidence="17 18">
    <name type="scientific">Francisella tularensis subsp. tularensis str. SCHU S4 substr. FSC237</name>
    <dbReference type="NCBI Taxonomy" id="1341660"/>
    <lineage>
        <taxon>Bacteria</taxon>
        <taxon>Pseudomonadati</taxon>
        <taxon>Pseudomonadota</taxon>
        <taxon>Gammaproteobacteria</taxon>
        <taxon>Thiotrichales</taxon>
        <taxon>Francisellaceae</taxon>
        <taxon>Francisella</taxon>
    </lineage>
</organism>
<dbReference type="Gene3D" id="3.30.460.30">
    <property type="entry name" value="Glutamyl-tRNA reductase, N-terminal domain"/>
    <property type="match status" value="1"/>
</dbReference>
<feature type="binding site" evidence="8 10">
    <location>
        <position position="110"/>
    </location>
    <ligand>
        <name>substrate</name>
    </ligand>
</feature>
<evidence type="ECO:0000256" key="13">
    <source>
        <dbReference type="RuleBase" id="RU000584"/>
    </source>
</evidence>
<comment type="subunit">
    <text evidence="8">Homodimer.</text>
</comment>
<evidence type="ECO:0000256" key="12">
    <source>
        <dbReference type="PIRSR" id="PIRSR000445-4"/>
    </source>
</evidence>
<keyword evidence="5 8" id="KW-0560">Oxidoreductase</keyword>
<dbReference type="AlphaFoldDB" id="A0AAD3G706"/>
<dbReference type="SUPFAM" id="SSF69742">
    <property type="entry name" value="Glutamyl tRNA-reductase catalytic, N-terminal domain"/>
    <property type="match status" value="1"/>
</dbReference>
<evidence type="ECO:0000256" key="2">
    <source>
        <dbReference type="ARBA" id="ARBA00005916"/>
    </source>
</evidence>
<evidence type="ECO:0000256" key="8">
    <source>
        <dbReference type="HAMAP-Rule" id="MF_00087"/>
    </source>
</evidence>
<dbReference type="SMR" id="A0AAD3G706"/>
<feature type="site" description="Important for activity" evidence="8 12">
    <location>
        <position position="100"/>
    </location>
</feature>
<evidence type="ECO:0000256" key="10">
    <source>
        <dbReference type="PIRSR" id="PIRSR000445-2"/>
    </source>
</evidence>
<comment type="pathway">
    <text evidence="1 8 13">Porphyrin-containing compound metabolism; protoporphyrin-IX biosynthesis; 5-aminolevulinate from L-glutamyl-tRNA(Glu): step 1/2.</text>
</comment>
<evidence type="ECO:0000256" key="5">
    <source>
        <dbReference type="ARBA" id="ARBA00023002"/>
    </source>
</evidence>
<evidence type="ECO:0000256" key="11">
    <source>
        <dbReference type="PIRSR" id="PIRSR000445-3"/>
    </source>
</evidence>
<comment type="miscellaneous">
    <text evidence="8">During catalysis, the active site Cys acts as a nucleophile attacking the alpha-carbonyl group of tRNA-bound glutamate with the formation of a thioester intermediate between enzyme and glutamate, and the concomitant release of tRNA(Glu). The thioester intermediate is finally reduced by direct hydride transfer from NADPH, to form the product GSA.</text>
</comment>
<dbReference type="InterPro" id="IPR036453">
    <property type="entry name" value="GluRdtase_dimer_dom_sf"/>
</dbReference>
<dbReference type="SUPFAM" id="SSF69075">
    <property type="entry name" value="Glutamyl tRNA-reductase dimerization domain"/>
    <property type="match status" value="1"/>
</dbReference>